<evidence type="ECO:0000256" key="3">
    <source>
        <dbReference type="ARBA" id="ARBA00035539"/>
    </source>
</evidence>
<name>A0A150ILC4_9EURY</name>
<sequence>MTHSKNITKERKARGFSLGELREANVSVNRANSLGIILDFRRGTVRESNVALLKDILNKNIEAKKQRKIDSGKQTQEVKEKAKPEKVKKKVVTKKVAPKKEEIKEEVEAEVKPVKAKKTVAKKAAPKKKATEEKKTEGKEVKPDKAKKTVAKKAAPKKAKKTEE</sequence>
<protein>
    <recommendedName>
        <fullName evidence="3">50S ribosomal protein L13e</fullName>
    </recommendedName>
</protein>
<evidence type="ECO:0000313" key="5">
    <source>
        <dbReference type="EMBL" id="KYC45728.1"/>
    </source>
</evidence>
<accession>A0A150ILC4</accession>
<evidence type="ECO:0000313" key="6">
    <source>
        <dbReference type="EMBL" id="KYC47887.1"/>
    </source>
</evidence>
<dbReference type="Proteomes" id="UP000091929">
    <property type="component" value="Unassembled WGS sequence"/>
</dbReference>
<evidence type="ECO:0000313" key="7">
    <source>
        <dbReference type="EMBL" id="KYC49028.1"/>
    </source>
</evidence>
<proteinExistence type="predicted"/>
<feature type="compositionally biased region" description="Basic and acidic residues" evidence="4">
    <location>
        <begin position="129"/>
        <end position="147"/>
    </location>
</feature>
<feature type="region of interest" description="Disordered" evidence="4">
    <location>
        <begin position="65"/>
        <end position="86"/>
    </location>
</feature>
<feature type="compositionally biased region" description="Basic and acidic residues" evidence="4">
    <location>
        <begin position="65"/>
        <end position="85"/>
    </location>
</feature>
<dbReference type="EMBL" id="LNGF01000014">
    <property type="protein sequence ID" value="KYC47887.1"/>
    <property type="molecule type" value="Genomic_DNA"/>
</dbReference>
<dbReference type="GO" id="GO:0006412">
    <property type="term" value="P:translation"/>
    <property type="evidence" value="ECO:0007669"/>
    <property type="project" value="InterPro"/>
</dbReference>
<dbReference type="GO" id="GO:1990904">
    <property type="term" value="C:ribonucleoprotein complex"/>
    <property type="evidence" value="ECO:0007669"/>
    <property type="project" value="UniProtKB-KW"/>
</dbReference>
<feature type="region of interest" description="Disordered" evidence="4">
    <location>
        <begin position="99"/>
        <end position="164"/>
    </location>
</feature>
<evidence type="ECO:0000313" key="9">
    <source>
        <dbReference type="Proteomes" id="UP000092401"/>
    </source>
</evidence>
<dbReference type="EMBL" id="LNJC01000051">
    <property type="protein sequence ID" value="KYC49028.1"/>
    <property type="molecule type" value="Genomic_DNA"/>
</dbReference>
<reference evidence="8 9" key="1">
    <citation type="journal article" date="2016" name="ISME J.">
        <title>Chasing the elusive Euryarchaeota class WSA2: genomes reveal a uniquely fastidious methyl-reducing methanogen.</title>
        <authorList>
            <person name="Nobu M.K."/>
            <person name="Narihiro T."/>
            <person name="Kuroda K."/>
            <person name="Mei R."/>
            <person name="Liu W.T."/>
        </authorList>
    </citation>
    <scope>NUCLEOTIDE SEQUENCE [LARGE SCALE GENOMIC DNA]</scope>
    <source>
        <strain evidence="5">B03fssc0709_Meth_Bin005</strain>
        <strain evidence="6">B15fssc0709_Meth_Bin003</strain>
        <strain evidence="7">BMIXfssc0709_Meth_Bin006</strain>
    </source>
</reference>
<evidence type="ECO:0000256" key="4">
    <source>
        <dbReference type="SAM" id="MobiDB-lite"/>
    </source>
</evidence>
<comment type="caution">
    <text evidence="5">The sequence shown here is derived from an EMBL/GenBank/DDBJ whole genome shotgun (WGS) entry which is preliminary data.</text>
</comment>
<dbReference type="Pfam" id="PF01294">
    <property type="entry name" value="Ribosomal_L13e"/>
    <property type="match status" value="1"/>
</dbReference>
<dbReference type="InterPro" id="IPR001380">
    <property type="entry name" value="Ribosomal_eL13"/>
</dbReference>
<evidence type="ECO:0000256" key="1">
    <source>
        <dbReference type="ARBA" id="ARBA00022980"/>
    </source>
</evidence>
<keyword evidence="2" id="KW-0687">Ribonucleoprotein</keyword>
<dbReference type="GO" id="GO:0005840">
    <property type="term" value="C:ribosome"/>
    <property type="evidence" value="ECO:0007669"/>
    <property type="project" value="UniProtKB-KW"/>
</dbReference>
<keyword evidence="1 5" id="KW-0689">Ribosomal protein</keyword>
<organism evidence="5 9">
    <name type="scientific">Candidatus Methanofastidiosum methylothiophilum</name>
    <dbReference type="NCBI Taxonomy" id="1705564"/>
    <lineage>
        <taxon>Archaea</taxon>
        <taxon>Methanobacteriati</taxon>
        <taxon>Methanobacteriota</taxon>
        <taxon>Stenosarchaea group</taxon>
        <taxon>Candidatus Methanofastidiosia</taxon>
        <taxon>Candidatus Methanofastidiosales</taxon>
        <taxon>Candidatus Methanofastidiosaceae</taxon>
        <taxon>Candidatus Methanofastidiosum</taxon>
    </lineage>
</organism>
<dbReference type="AlphaFoldDB" id="A0A150ILC4"/>
<dbReference type="GO" id="GO:0003735">
    <property type="term" value="F:structural constituent of ribosome"/>
    <property type="evidence" value="ECO:0007669"/>
    <property type="project" value="InterPro"/>
</dbReference>
<dbReference type="Proteomes" id="UP000092401">
    <property type="component" value="Unassembled WGS sequence"/>
</dbReference>
<dbReference type="EMBL" id="LNGE01000012">
    <property type="protein sequence ID" value="KYC45728.1"/>
    <property type="molecule type" value="Genomic_DNA"/>
</dbReference>
<accession>A0A150IVX2</accession>
<feature type="compositionally biased region" description="Basic residues" evidence="4">
    <location>
        <begin position="114"/>
        <end position="128"/>
    </location>
</feature>
<accession>A0A150ISB8</accession>
<feature type="compositionally biased region" description="Basic residues" evidence="4">
    <location>
        <begin position="148"/>
        <end position="164"/>
    </location>
</feature>
<dbReference type="Proteomes" id="UP000092403">
    <property type="component" value="Unassembled WGS sequence"/>
</dbReference>
<gene>
    <name evidence="5" type="ORF">APG10_00627</name>
    <name evidence="6" type="ORF">APG11_00763</name>
    <name evidence="7" type="ORF">APG12_01704</name>
</gene>
<evidence type="ECO:0000313" key="8">
    <source>
        <dbReference type="Proteomes" id="UP000091929"/>
    </source>
</evidence>
<evidence type="ECO:0000256" key="2">
    <source>
        <dbReference type="ARBA" id="ARBA00023274"/>
    </source>
</evidence>